<keyword evidence="2" id="KW-1185">Reference proteome</keyword>
<dbReference type="KEGG" id="mic:Mic7113_1277"/>
<dbReference type="InterPro" id="IPR027417">
    <property type="entry name" value="P-loop_NTPase"/>
</dbReference>
<dbReference type="Gene3D" id="3.40.50.300">
    <property type="entry name" value="P-loop containing nucleotide triphosphate hydrolases"/>
    <property type="match status" value="1"/>
</dbReference>
<dbReference type="AlphaFoldDB" id="K9WAB2"/>
<dbReference type="eggNOG" id="COG2229">
    <property type="taxonomic scope" value="Bacteria"/>
</dbReference>
<dbReference type="HOGENOM" id="CLU_077970_2_0_3"/>
<reference evidence="1 2" key="1">
    <citation type="submission" date="2012-06" db="EMBL/GenBank/DDBJ databases">
        <title>Finished chromosome of genome of Microcoleus sp. PCC 7113.</title>
        <authorList>
            <consortium name="US DOE Joint Genome Institute"/>
            <person name="Gugger M."/>
            <person name="Coursin T."/>
            <person name="Rippka R."/>
            <person name="Tandeau De Marsac N."/>
            <person name="Huntemann M."/>
            <person name="Wei C.-L."/>
            <person name="Han J."/>
            <person name="Detter J.C."/>
            <person name="Han C."/>
            <person name="Tapia R."/>
            <person name="Chen A."/>
            <person name="Kyrpides N."/>
            <person name="Mavromatis K."/>
            <person name="Markowitz V."/>
            <person name="Szeto E."/>
            <person name="Ivanova N."/>
            <person name="Pagani I."/>
            <person name="Pati A."/>
            <person name="Goodwin L."/>
            <person name="Nordberg H.P."/>
            <person name="Cantor M.N."/>
            <person name="Hua S.X."/>
            <person name="Woyke T."/>
            <person name="Kerfeld C.A."/>
        </authorList>
    </citation>
    <scope>NUCLEOTIDE SEQUENCE [LARGE SCALE GENOMIC DNA]</scope>
    <source>
        <strain evidence="1 2">PCC 7113</strain>
    </source>
</reference>
<evidence type="ECO:0000313" key="1">
    <source>
        <dbReference type="EMBL" id="AFZ17163.1"/>
    </source>
</evidence>
<gene>
    <name evidence="1" type="ORF">Mic7113_1277</name>
</gene>
<dbReference type="RefSeq" id="WP_015181323.1">
    <property type="nucleotide sequence ID" value="NC_019738.1"/>
</dbReference>
<name>K9WAB2_9CYAN</name>
<evidence type="ECO:0000313" key="2">
    <source>
        <dbReference type="Proteomes" id="UP000010471"/>
    </source>
</evidence>
<dbReference type="Proteomes" id="UP000010471">
    <property type="component" value="Chromosome"/>
</dbReference>
<dbReference type="PANTHER" id="PTHR42708:SF1">
    <property type="entry name" value="GLIDING MOTILITY PROTEIN MGLA"/>
    <property type="match status" value="1"/>
</dbReference>
<accession>K9WAB2</accession>
<organism evidence="1 2">
    <name type="scientific">Allocoleopsis franciscana PCC 7113</name>
    <dbReference type="NCBI Taxonomy" id="1173027"/>
    <lineage>
        <taxon>Bacteria</taxon>
        <taxon>Bacillati</taxon>
        <taxon>Cyanobacteriota</taxon>
        <taxon>Cyanophyceae</taxon>
        <taxon>Coleofasciculales</taxon>
        <taxon>Coleofasciculaceae</taxon>
        <taxon>Allocoleopsis</taxon>
        <taxon>Allocoleopsis franciscana</taxon>
    </lineage>
</organism>
<dbReference type="InterPro" id="IPR052705">
    <property type="entry name" value="Gliding_Motility_GTPase"/>
</dbReference>
<dbReference type="PATRIC" id="fig|1173027.3.peg.1412"/>
<protein>
    <submittedName>
        <fullName evidence="1">Putative GTPase</fullName>
    </submittedName>
</protein>
<dbReference type="STRING" id="1173027.Mic7113_1277"/>
<proteinExistence type="predicted"/>
<dbReference type="SUPFAM" id="SSF52540">
    <property type="entry name" value="P-loop containing nucleoside triphosphate hydrolases"/>
    <property type="match status" value="1"/>
</dbReference>
<dbReference type="CDD" id="cd00882">
    <property type="entry name" value="Ras_like_GTPase"/>
    <property type="match status" value="1"/>
</dbReference>
<dbReference type="PANTHER" id="PTHR42708">
    <property type="entry name" value="ATP/GTP-BINDING PROTEIN-RELATED"/>
    <property type="match status" value="1"/>
</dbReference>
<sequence>MEILRLIVTGAPGVGKSTFIRSISELEVVNPNRKATERMTLLEKETTATFDFGRLKFSPDIVMHLYGPPGQAGFDFMWDLLTHRAHACIMLLAAHRPGEFSYSRRLLSFLKQRVNVPVIIGLTHIDHPEAWSMENVILALGCRDGKISPPVVLVNPMEKASVAQTLTVLVEHLTQISQCLTLQSLSNHSGRISQTQNNNWNTIPMVCSSEQAVGGELLLVSGS</sequence>
<dbReference type="EMBL" id="CP003630">
    <property type="protein sequence ID" value="AFZ17163.1"/>
    <property type="molecule type" value="Genomic_DNA"/>
</dbReference>